<dbReference type="Pfam" id="PF00076">
    <property type="entry name" value="RRM_1"/>
    <property type="match status" value="1"/>
</dbReference>
<keyword evidence="2 5" id="KW-0396">Initiation factor</keyword>
<dbReference type="SMART" id="SM00360">
    <property type="entry name" value="RRM"/>
    <property type="match status" value="1"/>
</dbReference>
<evidence type="ECO:0000256" key="7">
    <source>
        <dbReference type="SAM" id="MobiDB-lite"/>
    </source>
</evidence>
<dbReference type="CDD" id="cd12408">
    <property type="entry name" value="RRM_eIF3G_like"/>
    <property type="match status" value="1"/>
</dbReference>
<keyword evidence="3 6" id="KW-0694">RNA-binding</keyword>
<feature type="compositionally biased region" description="Basic and acidic residues" evidence="7">
    <location>
        <begin position="1"/>
        <end position="12"/>
    </location>
</feature>
<sequence>MADLKQPNRDWAADDVDADELPPTTESTDADGITTIVSWKYNADDQKVKVTRRVRRRLQVSTVTQTMAERKQWPKFGLDKGKPPGPDRKTTIIGENLHFKIAPISKVQRVEPEQETAAKAPTGKAVVCRLCSGQHYTARCPFREQLAAIDNLNADGAEEEQTVVSGTLAAKGAGETGGKYIPPSQRAGATGAGESMFRSRDELPTLRVTSLSLDAEEEDLRALFQPFAKNGKLGRANIVRDRNTRVSKGLAFVSFESKRDAEAAMAHLNGRGYDSLILEVAWSQPRGERT</sequence>
<dbReference type="InterPro" id="IPR012677">
    <property type="entry name" value="Nucleotide-bd_a/b_plait_sf"/>
</dbReference>
<dbReference type="InterPro" id="IPR034240">
    <property type="entry name" value="eIF3G_RRM"/>
</dbReference>
<dbReference type="HOGENOM" id="CLU_034595_0_0_1"/>
<dbReference type="CDD" id="cd12933">
    <property type="entry name" value="eIF3G"/>
    <property type="match status" value="1"/>
</dbReference>
<dbReference type="GO" id="GO:0003723">
    <property type="term" value="F:RNA binding"/>
    <property type="evidence" value="ECO:0007669"/>
    <property type="project" value="UniProtKB-UniRule"/>
</dbReference>
<dbReference type="HAMAP" id="MF_03006">
    <property type="entry name" value="eIF3g"/>
    <property type="match status" value="1"/>
</dbReference>
<dbReference type="STRING" id="294750.A0A095EJ66"/>
<dbReference type="PIRSF" id="PIRSF037949">
    <property type="entry name" value="Transl_init_eIF-3_RNA-bind"/>
    <property type="match status" value="1"/>
</dbReference>
<dbReference type="FunFam" id="3.30.70.330:FF:000657">
    <property type="entry name" value="Eukaryotic translation initiation factor 3 subunit G"/>
    <property type="match status" value="1"/>
</dbReference>
<dbReference type="Pfam" id="PF12353">
    <property type="entry name" value="eIF3g"/>
    <property type="match status" value="1"/>
</dbReference>
<evidence type="ECO:0000256" key="5">
    <source>
        <dbReference type="HAMAP-Rule" id="MF_03006"/>
    </source>
</evidence>
<dbReference type="Gene3D" id="3.30.70.330">
    <property type="match status" value="1"/>
</dbReference>
<dbReference type="InterPro" id="IPR024675">
    <property type="entry name" value="eIF3g_N"/>
</dbReference>
<accession>A0A095EJ66</accession>
<keyword evidence="4 5" id="KW-0648">Protein biosynthesis</keyword>
<keyword evidence="10" id="KW-1185">Reference proteome</keyword>
<dbReference type="PANTHER" id="PTHR10352">
    <property type="entry name" value="EUKARYOTIC TRANSLATION INITIATION FACTOR 3 SUBUNIT G"/>
    <property type="match status" value="1"/>
</dbReference>
<name>A0A095EJ66_CRYD2</name>
<reference evidence="9 10" key="1">
    <citation type="journal article" date="2011" name="MBio">
        <title>Genome variation in Cryptococcus gattii, an emerging pathogen of immunocompetent hosts.</title>
        <authorList>
            <person name="D'Souza C.A."/>
            <person name="Kronstad J.W."/>
            <person name="Taylor G."/>
            <person name="Warren R."/>
            <person name="Yuen M."/>
            <person name="Hu G."/>
            <person name="Jung W.H."/>
            <person name="Sham A."/>
            <person name="Kidd S.E."/>
            <person name="Tangen K."/>
            <person name="Lee N."/>
            <person name="Zeilmaker T."/>
            <person name="Sawkins J."/>
            <person name="McVicker G."/>
            <person name="Shah S."/>
            <person name="Gnerre S."/>
            <person name="Griggs A."/>
            <person name="Zeng Q."/>
            <person name="Bartlett K."/>
            <person name="Li W."/>
            <person name="Wang X."/>
            <person name="Heitman J."/>
            <person name="Stajich J.E."/>
            <person name="Fraser J.A."/>
            <person name="Meyer W."/>
            <person name="Carter D."/>
            <person name="Schein J."/>
            <person name="Krzywinski M."/>
            <person name="Kwon-Chung K.J."/>
            <person name="Varma A."/>
            <person name="Wang J."/>
            <person name="Brunham R."/>
            <person name="Fyfe M."/>
            <person name="Ouellette B.F."/>
            <person name="Siddiqui A."/>
            <person name="Marra M."/>
            <person name="Jones S."/>
            <person name="Holt R."/>
            <person name="Birren B.W."/>
            <person name="Galagan J.E."/>
            <person name="Cuomo C.A."/>
        </authorList>
    </citation>
    <scope>NUCLEOTIDE SEQUENCE [LARGE SCALE GENOMIC DNA]</scope>
    <source>
        <strain evidence="9 10">R265</strain>
    </source>
</reference>
<dbReference type="SUPFAM" id="SSF54928">
    <property type="entry name" value="RNA-binding domain, RBD"/>
    <property type="match status" value="1"/>
</dbReference>
<comment type="function">
    <text evidence="5">RNA-binding component of the eukaryotic translation initiation factor 3 (eIF-3) complex, which is involved in protein synthesis of a specialized repertoire of mRNAs and, together with other initiation factors, stimulates binding of mRNA and methionyl-tRNAi to the 40S ribosome. The eIF-3 complex specifically targets and initiates translation of a subset of mRNAs involved in cell proliferation. This subunit can bind 18S rRNA.</text>
</comment>
<feature type="domain" description="RRM" evidence="8">
    <location>
        <begin position="204"/>
        <end position="285"/>
    </location>
</feature>
<dbReference type="AlphaFoldDB" id="A0A095EJ66"/>
<gene>
    <name evidence="5" type="primary">TIF35</name>
    <name evidence="9" type="ORF">CNBG_3131</name>
</gene>
<dbReference type="GO" id="GO:0003743">
    <property type="term" value="F:translation initiation factor activity"/>
    <property type="evidence" value="ECO:0007669"/>
    <property type="project" value="UniProtKB-UniRule"/>
</dbReference>
<evidence type="ECO:0000256" key="2">
    <source>
        <dbReference type="ARBA" id="ARBA00022540"/>
    </source>
</evidence>
<dbReference type="Proteomes" id="UP000029445">
    <property type="component" value="Chromosome 1"/>
</dbReference>
<keyword evidence="1 5" id="KW-0963">Cytoplasm</keyword>
<dbReference type="InterPro" id="IPR035979">
    <property type="entry name" value="RBD_domain_sf"/>
</dbReference>
<feature type="region of interest" description="Disordered" evidence="7">
    <location>
        <begin position="1"/>
        <end position="30"/>
    </location>
</feature>
<organism evidence="9 10">
    <name type="scientific">Cryptococcus deuterogattii (strain R265)</name>
    <name type="common">Cryptococcus gattii VGII (strain R265)</name>
    <dbReference type="NCBI Taxonomy" id="294750"/>
    <lineage>
        <taxon>Eukaryota</taxon>
        <taxon>Fungi</taxon>
        <taxon>Dikarya</taxon>
        <taxon>Basidiomycota</taxon>
        <taxon>Agaricomycotina</taxon>
        <taxon>Tremellomycetes</taxon>
        <taxon>Tremellales</taxon>
        <taxon>Cryptococcaceae</taxon>
        <taxon>Cryptococcus</taxon>
        <taxon>Cryptococcus gattii species complex</taxon>
    </lineage>
</organism>
<comment type="subunit">
    <text evidence="5">Component of the eukaryotic translation initiation factor 3 (eIF-3) complex.</text>
</comment>
<feature type="region of interest" description="Disordered" evidence="7">
    <location>
        <begin position="175"/>
        <end position="194"/>
    </location>
</feature>
<evidence type="ECO:0000256" key="6">
    <source>
        <dbReference type="PROSITE-ProRule" id="PRU00176"/>
    </source>
</evidence>
<dbReference type="InterPro" id="IPR000504">
    <property type="entry name" value="RRM_dom"/>
</dbReference>
<dbReference type="GO" id="GO:0001732">
    <property type="term" value="P:formation of cytoplasmic translation initiation complex"/>
    <property type="evidence" value="ECO:0007669"/>
    <property type="project" value="UniProtKB-UniRule"/>
</dbReference>
<dbReference type="OrthoDB" id="639027at2759"/>
<evidence type="ECO:0000313" key="10">
    <source>
        <dbReference type="Proteomes" id="UP000029445"/>
    </source>
</evidence>
<comment type="similarity">
    <text evidence="5">Belongs to the eIF-3 subunit G family.</text>
</comment>
<dbReference type="PROSITE" id="PS50102">
    <property type="entry name" value="RRM"/>
    <property type="match status" value="1"/>
</dbReference>
<proteinExistence type="inferred from homology"/>
<dbReference type="OMA" id="ICQGDHF"/>
<dbReference type="GO" id="GO:0016282">
    <property type="term" value="C:eukaryotic 43S preinitiation complex"/>
    <property type="evidence" value="ECO:0007669"/>
    <property type="project" value="UniProtKB-UniRule"/>
</dbReference>
<dbReference type="VEuPathDB" id="FungiDB:CNBG_3131"/>
<dbReference type="EMBL" id="CP025759">
    <property type="protein sequence ID" value="KGB77293.1"/>
    <property type="molecule type" value="Genomic_DNA"/>
</dbReference>
<evidence type="ECO:0000256" key="3">
    <source>
        <dbReference type="ARBA" id="ARBA00022884"/>
    </source>
</evidence>
<evidence type="ECO:0000256" key="1">
    <source>
        <dbReference type="ARBA" id="ARBA00022490"/>
    </source>
</evidence>
<dbReference type="InterPro" id="IPR017334">
    <property type="entry name" value="eIF3_g"/>
</dbReference>
<protein>
    <recommendedName>
        <fullName evidence="5">Eukaryotic translation initiation factor 3 subunit G</fullName>
        <shortName evidence="5">eIF3g</shortName>
    </recommendedName>
    <alternativeName>
        <fullName evidence="5">Eukaryotic translation initiation factor 3 RNA-binding subunit</fullName>
        <shortName evidence="5">eIF-3 RNA-binding subunit</shortName>
    </alternativeName>
    <alternativeName>
        <fullName evidence="5">Translation initiation factor eIF3 p33 subunit homolog</fullName>
        <shortName evidence="5">eIF3 p33 homolog</shortName>
    </alternativeName>
</protein>
<evidence type="ECO:0000256" key="4">
    <source>
        <dbReference type="ARBA" id="ARBA00022917"/>
    </source>
</evidence>
<dbReference type="GO" id="GO:0005852">
    <property type="term" value="C:eukaryotic translation initiation factor 3 complex"/>
    <property type="evidence" value="ECO:0007669"/>
    <property type="project" value="UniProtKB-UniRule"/>
</dbReference>
<dbReference type="GO" id="GO:0033290">
    <property type="term" value="C:eukaryotic 48S preinitiation complex"/>
    <property type="evidence" value="ECO:0007669"/>
    <property type="project" value="UniProtKB-UniRule"/>
</dbReference>
<reference evidence="9 10" key="2">
    <citation type="journal article" date="2018" name="Proc. Natl. Acad. Sci.">
        <title>RNAi is a critical determinant of centromere evolution in closely related fungi.</title>
        <authorList>
            <person name="Yadav V."/>
            <person name="Sun S."/>
            <person name="Billmyre R.B."/>
            <person name="Thimmappa B.C."/>
            <person name="Shea T."/>
            <person name="Lintner R."/>
            <person name="Bakkeren G."/>
            <person name="Cuomo C.A."/>
            <person name="Heitman J."/>
            <person name="Sanyal K."/>
        </authorList>
    </citation>
    <scope>NUCLEOTIDE SEQUENCE [LARGE SCALE GENOMIC DNA]</scope>
    <source>
        <strain evidence="9 10">R265</strain>
    </source>
</reference>
<evidence type="ECO:0000259" key="8">
    <source>
        <dbReference type="PROSITE" id="PS50102"/>
    </source>
</evidence>
<evidence type="ECO:0000313" key="9">
    <source>
        <dbReference type="EMBL" id="KGB77293.1"/>
    </source>
</evidence>
<comment type="subcellular location">
    <subcellularLocation>
        <location evidence="5">Cytoplasm</location>
    </subcellularLocation>
</comment>